<keyword evidence="6" id="KW-0547">Nucleotide-binding</keyword>
<keyword evidence="5 11" id="KW-0812">Transmembrane</keyword>
<dbReference type="GO" id="GO:0006508">
    <property type="term" value="P:proteolysis"/>
    <property type="evidence" value="ECO:0007669"/>
    <property type="project" value="InterPro"/>
</dbReference>
<dbReference type="Pfam" id="PF00005">
    <property type="entry name" value="ABC_tran"/>
    <property type="match status" value="1"/>
</dbReference>
<evidence type="ECO:0000256" key="7">
    <source>
        <dbReference type="ARBA" id="ARBA00022840"/>
    </source>
</evidence>
<feature type="transmembrane region" description="Helical" evidence="11">
    <location>
        <begin position="407"/>
        <end position="427"/>
    </location>
</feature>
<reference evidence="16" key="1">
    <citation type="submission" date="2016-10" db="EMBL/GenBank/DDBJ databases">
        <authorList>
            <person name="Varghese N."/>
            <person name="Submissions S."/>
        </authorList>
    </citation>
    <scope>NUCLEOTIDE SEQUENCE [LARGE SCALE GENOMIC DNA]</scope>
    <source>
        <strain evidence="16">GAS369</strain>
    </source>
</reference>
<evidence type="ECO:0000256" key="8">
    <source>
        <dbReference type="ARBA" id="ARBA00022989"/>
    </source>
</evidence>
<dbReference type="Pfam" id="PF03412">
    <property type="entry name" value="Peptidase_C39"/>
    <property type="match status" value="2"/>
</dbReference>
<evidence type="ECO:0000259" key="12">
    <source>
        <dbReference type="PROSITE" id="PS50893"/>
    </source>
</evidence>
<dbReference type="GO" id="GO:0005886">
    <property type="term" value="C:plasma membrane"/>
    <property type="evidence" value="ECO:0007669"/>
    <property type="project" value="UniProtKB-SubCell"/>
</dbReference>
<dbReference type="GO" id="GO:0030253">
    <property type="term" value="P:protein secretion by the type I secretion system"/>
    <property type="evidence" value="ECO:0007669"/>
    <property type="project" value="InterPro"/>
</dbReference>
<keyword evidence="8 11" id="KW-1133">Transmembrane helix</keyword>
<evidence type="ECO:0000259" key="14">
    <source>
        <dbReference type="PROSITE" id="PS50990"/>
    </source>
</evidence>
<evidence type="ECO:0000259" key="13">
    <source>
        <dbReference type="PROSITE" id="PS50929"/>
    </source>
</evidence>
<dbReference type="GO" id="GO:0030256">
    <property type="term" value="C:type I protein secretion system complex"/>
    <property type="evidence" value="ECO:0007669"/>
    <property type="project" value="InterPro"/>
</dbReference>
<dbReference type="FunFam" id="1.20.1560.10:FF:000056">
    <property type="entry name" value="Alpha-hemolysin translocation ATP-binding protein HlyB"/>
    <property type="match status" value="1"/>
</dbReference>
<dbReference type="InterPro" id="IPR005074">
    <property type="entry name" value="Peptidase_C39"/>
</dbReference>
<dbReference type="InterPro" id="IPR003593">
    <property type="entry name" value="AAA+_ATPase"/>
</dbReference>
<dbReference type="EMBL" id="LT629750">
    <property type="protein sequence ID" value="SDS99970.1"/>
    <property type="molecule type" value="Genomic_DNA"/>
</dbReference>
<dbReference type="PROSITE" id="PS50893">
    <property type="entry name" value="ABC_TRANSPORTER_2"/>
    <property type="match status" value="1"/>
</dbReference>
<dbReference type="InterPro" id="IPR003439">
    <property type="entry name" value="ABC_transporter-like_ATP-bd"/>
</dbReference>
<keyword evidence="4" id="KW-1003">Cell membrane</keyword>
<comment type="function">
    <text evidence="10">Involved in beta-(1--&gt;2)glucan export. Transmembrane domains (TMD) form a pore in the inner membrane and the ATP-binding domain (NBD) is responsible for energy generation.</text>
</comment>
<feature type="domain" description="ABC transmembrane type-1" evidence="13">
    <location>
        <begin position="373"/>
        <end position="652"/>
    </location>
</feature>
<dbReference type="InterPro" id="IPR011527">
    <property type="entry name" value="ABC1_TM_dom"/>
</dbReference>
<dbReference type="CDD" id="cd18588">
    <property type="entry name" value="ABC_6TM_CyaB_HlyB_like"/>
    <property type="match status" value="1"/>
</dbReference>
<dbReference type="Gene3D" id="1.20.1560.10">
    <property type="entry name" value="ABC transporter type 1, transmembrane domain"/>
    <property type="match status" value="1"/>
</dbReference>
<dbReference type="InterPro" id="IPR017871">
    <property type="entry name" value="ABC_transporter-like_CS"/>
</dbReference>
<dbReference type="PANTHER" id="PTHR24221:SF647">
    <property type="entry name" value="BLL6336 PROTEIN"/>
    <property type="match status" value="1"/>
</dbReference>
<dbReference type="PROSITE" id="PS00211">
    <property type="entry name" value="ABC_TRANSPORTER_1"/>
    <property type="match status" value="1"/>
</dbReference>
<protein>
    <submittedName>
        <fullName evidence="15">ATP-binding cassette, subfamily B, HlyB/CyaB</fullName>
    </submittedName>
</protein>
<dbReference type="GO" id="GO:0016887">
    <property type="term" value="F:ATP hydrolysis activity"/>
    <property type="evidence" value="ECO:0007669"/>
    <property type="project" value="InterPro"/>
</dbReference>
<feature type="transmembrane region" description="Helical" evidence="11">
    <location>
        <begin position="480"/>
        <end position="505"/>
    </location>
</feature>
<keyword evidence="9 11" id="KW-0472">Membrane</keyword>
<feature type="transmembrane region" description="Helical" evidence="11">
    <location>
        <begin position="511"/>
        <end position="531"/>
    </location>
</feature>
<name>A0A1H1WTL5_9BRAD</name>
<keyword evidence="16" id="KW-1185">Reference proteome</keyword>
<dbReference type="InterPro" id="IPR027417">
    <property type="entry name" value="P-loop_NTPase"/>
</dbReference>
<proteinExistence type="inferred from homology"/>
<dbReference type="Gene3D" id="3.90.70.10">
    <property type="entry name" value="Cysteine proteinases"/>
    <property type="match status" value="2"/>
</dbReference>
<evidence type="ECO:0000256" key="4">
    <source>
        <dbReference type="ARBA" id="ARBA00022475"/>
    </source>
</evidence>
<dbReference type="SUPFAM" id="SSF52540">
    <property type="entry name" value="P-loop containing nucleoside triphosphate hydrolases"/>
    <property type="match status" value="1"/>
</dbReference>
<dbReference type="InterPro" id="IPR039395">
    <property type="entry name" value="Peptidase_C39-like_A"/>
</dbReference>
<dbReference type="Gene3D" id="3.40.50.300">
    <property type="entry name" value="P-loop containing nucleotide triphosphate hydrolases"/>
    <property type="match status" value="1"/>
</dbReference>
<evidence type="ECO:0000256" key="10">
    <source>
        <dbReference type="ARBA" id="ARBA00024722"/>
    </source>
</evidence>
<evidence type="ECO:0000313" key="15">
    <source>
        <dbReference type="EMBL" id="SDS99970.1"/>
    </source>
</evidence>
<evidence type="ECO:0000313" key="16">
    <source>
        <dbReference type="Proteomes" id="UP000243904"/>
    </source>
</evidence>
<feature type="transmembrane region" description="Helical" evidence="11">
    <location>
        <begin position="370"/>
        <end position="395"/>
    </location>
</feature>
<evidence type="ECO:0000256" key="11">
    <source>
        <dbReference type="SAM" id="Phobius"/>
    </source>
</evidence>
<dbReference type="CDD" id="cd02417">
    <property type="entry name" value="Peptidase_C39_likeA"/>
    <property type="match status" value="1"/>
</dbReference>
<keyword evidence="7 15" id="KW-0067">ATP-binding</keyword>
<evidence type="ECO:0000256" key="3">
    <source>
        <dbReference type="ARBA" id="ARBA00022448"/>
    </source>
</evidence>
<dbReference type="FunFam" id="3.40.50.300:FF:000299">
    <property type="entry name" value="ABC transporter ATP-binding protein/permease"/>
    <property type="match status" value="1"/>
</dbReference>
<sequence>MTIKKKTRPQAAHDDNAFEQGINALTILLRLHGRSVAPDQVRKLCKRDVLDVTEMVRCGRKLGLKVRGISIDWTALSRLRMPALAALRDGKYLLLGQLIEDRVVAADLTSKRPRYMTREELEAVWGGRVVAVLPARTWKDFVPKFSLPKFSLPKLPIPKFQFPALRRVLNFLPRPRVPSVDAAVVADRMRLLAELTWRWLRRESAEDDAPVAFEQPGEETPIDPAKTESALLALTILLRCHGIGAEPDQIRHRIGSPRIGIPEMLRCAMDMELKARLLSTRWERLESTPLPGIAVLRDGTFLILGKVASDKVLVQRPTEQRPDTMTREEFEAVWTGELILATRRVGLSDLSGRFDISWFMGAIGKYRRMLVEVMTGSLFLQLFALVSPLFFQVIIDKVLVHHSLSTLDVLVVGLVIICLFEAVLGALRTYLFAHTTNRIDVELGARLFRHLISLPIAYFQSRRVGDSVARVRELENIRQFITSSALTLVIDLLFTIVFLAVMAYYSLTLTLVAVAAFPFYIGISAGLTPLFRRRLDEKFRRGAENQSFLVESVTGIETLKAMAVEPQMQRRWEEQLAGYVASSFRVISLNNVASESVQLINKLVTAATLYFGAKLVISGSLSVGELVAFNMLSARVSAPVLRLASIWQEFHQARLSVDRLGDVLNTMPEPTLSPGRAALPPIRGRVTFDHVTFRYRPDAPETLHDLCFDVELGQVVGIVGSSGSGKSTLAKLVQRLYVPERGRVLVDGVDLAMVDPAWLRRQIGVVLQDNVLFNRTIRENIALADPMMPTERVFAAAELAGAHDFVLGLPEGYDTVVGERGASLSGGQRQRIAVARALVGDPRILIFDEATSALDYESERAIQQNMKRIAAGRTVFIIAHRLSTVRTADRIITLEAGRVVEDGSHDELIRTNGRYAKLHMLQGGLHGIG</sequence>
<evidence type="ECO:0000256" key="1">
    <source>
        <dbReference type="ARBA" id="ARBA00004651"/>
    </source>
</evidence>
<comment type="similarity">
    <text evidence="2">Belongs to the ABC transporter superfamily.</text>
</comment>
<dbReference type="GO" id="GO:0005524">
    <property type="term" value="F:ATP binding"/>
    <property type="evidence" value="ECO:0007669"/>
    <property type="project" value="UniProtKB-KW"/>
</dbReference>
<dbReference type="GO" id="GO:0034040">
    <property type="term" value="F:ATPase-coupled lipid transmembrane transporter activity"/>
    <property type="evidence" value="ECO:0007669"/>
    <property type="project" value="TreeGrafter"/>
</dbReference>
<feature type="domain" description="Peptidase C39" evidence="14">
    <location>
        <begin position="223"/>
        <end position="341"/>
    </location>
</feature>
<keyword evidence="3" id="KW-0813">Transport</keyword>
<dbReference type="InterPro" id="IPR036640">
    <property type="entry name" value="ABC1_TM_sf"/>
</dbReference>
<evidence type="ECO:0000256" key="9">
    <source>
        <dbReference type="ARBA" id="ARBA00023136"/>
    </source>
</evidence>
<feature type="domain" description="ABC transporter" evidence="12">
    <location>
        <begin position="686"/>
        <end position="921"/>
    </location>
</feature>
<dbReference type="PROSITE" id="PS50929">
    <property type="entry name" value="ABC_TM1F"/>
    <property type="match status" value="1"/>
</dbReference>
<dbReference type="AlphaFoldDB" id="A0A1H1WTL5"/>
<gene>
    <name evidence="15" type="ORF">SAMN05444158_3990</name>
</gene>
<evidence type="ECO:0000256" key="2">
    <source>
        <dbReference type="ARBA" id="ARBA00005417"/>
    </source>
</evidence>
<accession>A0A1H1WTL5</accession>
<evidence type="ECO:0000256" key="6">
    <source>
        <dbReference type="ARBA" id="ARBA00022741"/>
    </source>
</evidence>
<dbReference type="InterPro" id="IPR010132">
    <property type="entry name" value="ATPase_T1SS_HlyB"/>
</dbReference>
<dbReference type="Pfam" id="PF00664">
    <property type="entry name" value="ABC_membrane"/>
    <property type="match status" value="1"/>
</dbReference>
<dbReference type="SUPFAM" id="SSF90123">
    <property type="entry name" value="ABC transporter transmembrane region"/>
    <property type="match status" value="1"/>
</dbReference>
<dbReference type="PANTHER" id="PTHR24221">
    <property type="entry name" value="ATP-BINDING CASSETTE SUB-FAMILY B"/>
    <property type="match status" value="1"/>
</dbReference>
<dbReference type="SMART" id="SM00382">
    <property type="entry name" value="AAA"/>
    <property type="match status" value="1"/>
</dbReference>
<dbReference type="PROSITE" id="PS50990">
    <property type="entry name" value="PEPTIDASE_C39"/>
    <property type="match status" value="2"/>
</dbReference>
<dbReference type="GO" id="GO:0140359">
    <property type="term" value="F:ABC-type transporter activity"/>
    <property type="evidence" value="ECO:0007669"/>
    <property type="project" value="InterPro"/>
</dbReference>
<dbReference type="Proteomes" id="UP000243904">
    <property type="component" value="Chromosome I"/>
</dbReference>
<dbReference type="InterPro" id="IPR039421">
    <property type="entry name" value="Type_1_exporter"/>
</dbReference>
<comment type="subcellular location">
    <subcellularLocation>
        <location evidence="1">Cell membrane</location>
        <topology evidence="1">Multi-pass membrane protein</topology>
    </subcellularLocation>
</comment>
<feature type="domain" description="Peptidase C39" evidence="14">
    <location>
        <begin position="10"/>
        <end position="132"/>
    </location>
</feature>
<dbReference type="NCBIfam" id="TIGR01846">
    <property type="entry name" value="type_I_sec_HlyB"/>
    <property type="match status" value="1"/>
</dbReference>
<organism evidence="15 16">
    <name type="scientific">Bradyrhizobium canariense</name>
    <dbReference type="NCBI Taxonomy" id="255045"/>
    <lineage>
        <taxon>Bacteria</taxon>
        <taxon>Pseudomonadati</taxon>
        <taxon>Pseudomonadota</taxon>
        <taxon>Alphaproteobacteria</taxon>
        <taxon>Hyphomicrobiales</taxon>
        <taxon>Nitrobacteraceae</taxon>
        <taxon>Bradyrhizobium</taxon>
    </lineage>
</organism>
<evidence type="ECO:0000256" key="5">
    <source>
        <dbReference type="ARBA" id="ARBA00022692"/>
    </source>
</evidence>
<dbReference type="GO" id="GO:0008233">
    <property type="term" value="F:peptidase activity"/>
    <property type="evidence" value="ECO:0007669"/>
    <property type="project" value="InterPro"/>
</dbReference>